<gene>
    <name evidence="2" type="ORF">CLV98_101816</name>
</gene>
<evidence type="ECO:0000313" key="3">
    <source>
        <dbReference type="Proteomes" id="UP000245880"/>
    </source>
</evidence>
<accession>A0A316AT32</accession>
<evidence type="ECO:0000313" key="2">
    <source>
        <dbReference type="EMBL" id="PWJ60631.1"/>
    </source>
</evidence>
<comment type="caution">
    <text evidence="2">The sequence shown here is derived from an EMBL/GenBank/DDBJ whole genome shotgun (WGS) entry which is preliminary data.</text>
</comment>
<name>A0A316AT32_9BACT</name>
<dbReference type="Pfam" id="PF13860">
    <property type="entry name" value="FlgD_ig"/>
    <property type="match status" value="1"/>
</dbReference>
<evidence type="ECO:0000259" key="1">
    <source>
        <dbReference type="PROSITE" id="PS51841"/>
    </source>
</evidence>
<dbReference type="SUPFAM" id="SSF74853">
    <property type="entry name" value="Lamin A/C globular tail domain"/>
    <property type="match status" value="2"/>
</dbReference>
<proteinExistence type="predicted"/>
<sequence>MLFFGSLLTRLPIWCEKITDHRPMSFRAFCIGVYSVCMVGVEALSQSLNDVVITELMADPTPHHGLPATEYLELYNRTAQAFSLKGWKLKIGNTSITLPDTSLRAYSYLILSHKANQQLWLSYGSTCGLPTLTLPNSGALLALYTSQNRLIFSLDYRLSWWPANQRGGGYSLEMMDRNRPCVGSANWRVSLNLQGGTPGGQNSVDRDVPDRKAPVYAYWGLVDGRRIRMVASERLDSLVVSQPHLYKLPGRSIDRVELESPLRTNILLYLNAPLIANQTYSLEVMNMTDCAGNRTPVFDVPVGIPLEADSSDVVISELLFNPQANGVDYVELANRSGKFIDLSGWSLGNLKNGLDANFHLLGQESILLAPHSFIILSTDGLLVWEQYPYKGERGYVDVSAMSAYVNSAGGVVLKDRNGLVVDRFLYSEQLHDPLLSQVKGVALERVDLSRSANEMGNWRSASAQSGYGTPGYENSQRHTQAPTGMVTLTVEGISPNNDGVDDAMEIVFDLASAGYYGTITIFDSRGRVVRKLLPLATLGGQDRIGWDGTDDQGMLVSGGYYFINTQIWSSKGFNQQFYNKVVVAR</sequence>
<dbReference type="Gene3D" id="2.60.40.4070">
    <property type="match status" value="1"/>
</dbReference>
<dbReference type="EMBL" id="QGDT01000001">
    <property type="protein sequence ID" value="PWJ60631.1"/>
    <property type="molecule type" value="Genomic_DNA"/>
</dbReference>
<organism evidence="2 3">
    <name type="scientific">Dyadobacter jejuensis</name>
    <dbReference type="NCBI Taxonomy" id="1082580"/>
    <lineage>
        <taxon>Bacteria</taxon>
        <taxon>Pseudomonadati</taxon>
        <taxon>Bacteroidota</taxon>
        <taxon>Cytophagia</taxon>
        <taxon>Cytophagales</taxon>
        <taxon>Spirosomataceae</taxon>
        <taxon>Dyadobacter</taxon>
    </lineage>
</organism>
<dbReference type="PROSITE" id="PS51841">
    <property type="entry name" value="LTD"/>
    <property type="match status" value="2"/>
</dbReference>
<feature type="domain" description="LTD" evidence="1">
    <location>
        <begin position="39"/>
        <end position="244"/>
    </location>
</feature>
<keyword evidence="3" id="KW-1185">Reference proteome</keyword>
<protein>
    <submittedName>
        <fullName evidence="2">FlgD-like protein</fullName>
    </submittedName>
</protein>
<dbReference type="AlphaFoldDB" id="A0A316AT32"/>
<dbReference type="Proteomes" id="UP000245880">
    <property type="component" value="Unassembled WGS sequence"/>
</dbReference>
<dbReference type="InterPro" id="IPR001322">
    <property type="entry name" value="Lamin_tail_dom"/>
</dbReference>
<dbReference type="InterPro" id="IPR036415">
    <property type="entry name" value="Lamin_tail_dom_sf"/>
</dbReference>
<feature type="domain" description="LTD" evidence="1">
    <location>
        <begin position="300"/>
        <end position="428"/>
    </location>
</feature>
<dbReference type="InterPro" id="IPR025965">
    <property type="entry name" value="FlgD/Vpr_Ig-like"/>
</dbReference>
<dbReference type="Pfam" id="PF00932">
    <property type="entry name" value="LTD"/>
    <property type="match status" value="2"/>
</dbReference>
<reference evidence="2 3" key="1">
    <citation type="submission" date="2018-03" db="EMBL/GenBank/DDBJ databases">
        <title>Genomic Encyclopedia of Archaeal and Bacterial Type Strains, Phase II (KMG-II): from individual species to whole genera.</title>
        <authorList>
            <person name="Goeker M."/>
        </authorList>
    </citation>
    <scope>NUCLEOTIDE SEQUENCE [LARGE SCALE GENOMIC DNA]</scope>
    <source>
        <strain evidence="2 3">DSM 100346</strain>
    </source>
</reference>